<feature type="region of interest" description="Disordered" evidence="9">
    <location>
        <begin position="606"/>
        <end position="628"/>
    </location>
</feature>
<feature type="transmembrane region" description="Helical" evidence="10">
    <location>
        <begin position="102"/>
        <end position="125"/>
    </location>
</feature>
<dbReference type="Gene3D" id="3.30.565.10">
    <property type="entry name" value="Histidine kinase-like ATPase, C-terminal domain"/>
    <property type="match status" value="1"/>
</dbReference>
<comment type="caution">
    <text evidence="13">The sequence shown here is derived from an EMBL/GenBank/DDBJ whole genome shotgun (WGS) entry which is preliminary data.</text>
</comment>
<reference evidence="13 14" key="1">
    <citation type="submission" date="2024-03" db="EMBL/GenBank/DDBJ databases">
        <title>Draft genome sequence of Pseudonocardia sp. DW16-2.</title>
        <authorList>
            <person name="Duangmal K."/>
        </authorList>
    </citation>
    <scope>NUCLEOTIDE SEQUENCE [LARGE SCALE GENOMIC DNA]</scope>
    <source>
        <strain evidence="13 14">DW16-2</strain>
    </source>
</reference>
<evidence type="ECO:0000256" key="5">
    <source>
        <dbReference type="ARBA" id="ARBA00022741"/>
    </source>
</evidence>
<keyword evidence="3" id="KW-0597">Phosphoprotein</keyword>
<evidence type="ECO:0000313" key="13">
    <source>
        <dbReference type="EMBL" id="MEJ8277610.1"/>
    </source>
</evidence>
<evidence type="ECO:0000259" key="11">
    <source>
        <dbReference type="Pfam" id="PF02518"/>
    </source>
</evidence>
<dbReference type="RefSeq" id="WP_340285680.1">
    <property type="nucleotide sequence ID" value="NZ_JBBJUP010000001.1"/>
</dbReference>
<dbReference type="EC" id="2.7.13.3" evidence="2"/>
<feature type="transmembrane region" description="Helical" evidence="10">
    <location>
        <begin position="245"/>
        <end position="266"/>
    </location>
</feature>
<evidence type="ECO:0000256" key="8">
    <source>
        <dbReference type="ARBA" id="ARBA00023012"/>
    </source>
</evidence>
<feature type="region of interest" description="Disordered" evidence="9">
    <location>
        <begin position="379"/>
        <end position="400"/>
    </location>
</feature>
<keyword evidence="14" id="KW-1185">Reference proteome</keyword>
<feature type="region of interest" description="Disordered" evidence="9">
    <location>
        <begin position="571"/>
        <end position="593"/>
    </location>
</feature>
<evidence type="ECO:0000256" key="7">
    <source>
        <dbReference type="ARBA" id="ARBA00022840"/>
    </source>
</evidence>
<dbReference type="Pfam" id="PF07730">
    <property type="entry name" value="HisKA_3"/>
    <property type="match status" value="1"/>
</dbReference>
<accession>A0ABU8T2M1</accession>
<dbReference type="CDD" id="cd16917">
    <property type="entry name" value="HATPase_UhpB-NarQ-NarX-like"/>
    <property type="match status" value="1"/>
</dbReference>
<dbReference type="PANTHER" id="PTHR24421">
    <property type="entry name" value="NITRATE/NITRITE SENSOR PROTEIN NARX-RELATED"/>
    <property type="match status" value="1"/>
</dbReference>
<feature type="transmembrane region" description="Helical" evidence="10">
    <location>
        <begin position="218"/>
        <end position="239"/>
    </location>
</feature>
<keyword evidence="5" id="KW-0547">Nucleotide-binding</keyword>
<dbReference type="PANTHER" id="PTHR24421:SF10">
    <property type="entry name" value="NITRATE_NITRITE SENSOR PROTEIN NARQ"/>
    <property type="match status" value="1"/>
</dbReference>
<feature type="transmembrane region" description="Helical" evidence="10">
    <location>
        <begin position="177"/>
        <end position="197"/>
    </location>
</feature>
<sequence length="723" mass="73634">MTAPTPWPRAATLLLAAVTGVLAVAGPLLAARAGTGLAEPLLWSGLSVLPLAPALLLAARRPQLAVAPLLAAAGAGAALNGAGDRYLDLVAAGASPPGAWWVVPLVLQMSWMLFFVPFALLALVFPDGRPPRGWGRAVAAGLPAVPVLAAVAVAVAPGGYRDPAAGFPHTLGTGPDALTGVAVVLVGLFWVLLLAAGTAPVLRRRRTTDPVERAQLRWLGLAGLGIPVTLLLCWASYLLLDGPDLVVAGLVGLYVGIPAATVVAVLRHGLYDVDRAYAATLTWTAVAAALLAVHSTVAFAVGSLAGQGSAPTAAAATAVCAAALAPLRVRLRRVVDARIDPHRRAALDAVAALTRESRDGRARPEELAGRLRAALGDPTLVVGHRPPGGDADTLVDAEGRPLVPDGGRVVPVVRDGRRVGVVAAAGVSRSLLREVAEGAALLVEVVCLRQEASRAQAEAEAGRARLLEVGDAERRRLERDLHDGAQQRLVSLGMTLRLAQRRLDTDPVSALDAVLDEAVAELAAAVAELRRIAHGLRPSGLDDGLPAALRGLTARLPLPVRLEIVDEQPPAPALRPVAPVPSPRDGAAAAARPAAATVPAAAVPATAGPAARGPAGAPGTAERADPDWLDVPDPVALTAYYVVGEALTNTVRHAGATRVEVRATRCAAGLRVRVRDDGSGGAAVRPGHGLGGLADRVAAAGGTLAVRSDDDGTEVTAELPCGS</sequence>
<keyword evidence="10" id="KW-0472">Membrane</keyword>
<evidence type="ECO:0000256" key="6">
    <source>
        <dbReference type="ARBA" id="ARBA00022777"/>
    </source>
</evidence>
<dbReference type="Gene3D" id="6.10.250.2870">
    <property type="match status" value="1"/>
</dbReference>
<evidence type="ECO:0000256" key="2">
    <source>
        <dbReference type="ARBA" id="ARBA00012438"/>
    </source>
</evidence>
<feature type="compositionally biased region" description="Low complexity" evidence="9">
    <location>
        <begin position="606"/>
        <end position="621"/>
    </location>
</feature>
<name>A0ABU8T2M1_9PSEU</name>
<feature type="domain" description="Signal transduction histidine kinase subgroup 3 dimerisation and phosphoacceptor" evidence="12">
    <location>
        <begin position="473"/>
        <end position="541"/>
    </location>
</feature>
<dbReference type="InterPro" id="IPR036890">
    <property type="entry name" value="HATPase_C_sf"/>
</dbReference>
<dbReference type="SUPFAM" id="SSF55874">
    <property type="entry name" value="ATPase domain of HSP90 chaperone/DNA topoisomerase II/histidine kinase"/>
    <property type="match status" value="1"/>
</dbReference>
<evidence type="ECO:0000256" key="9">
    <source>
        <dbReference type="SAM" id="MobiDB-lite"/>
    </source>
</evidence>
<evidence type="ECO:0000256" key="4">
    <source>
        <dbReference type="ARBA" id="ARBA00022679"/>
    </source>
</evidence>
<feature type="transmembrane region" description="Helical" evidence="10">
    <location>
        <begin position="137"/>
        <end position="157"/>
    </location>
</feature>
<evidence type="ECO:0000256" key="3">
    <source>
        <dbReference type="ARBA" id="ARBA00022553"/>
    </source>
</evidence>
<comment type="catalytic activity">
    <reaction evidence="1">
        <text>ATP + protein L-histidine = ADP + protein N-phospho-L-histidine.</text>
        <dbReference type="EC" id="2.7.13.3"/>
    </reaction>
</comment>
<feature type="transmembrane region" description="Helical" evidence="10">
    <location>
        <begin position="64"/>
        <end position="82"/>
    </location>
</feature>
<feature type="compositionally biased region" description="Pro residues" evidence="9">
    <location>
        <begin position="571"/>
        <end position="582"/>
    </location>
</feature>
<evidence type="ECO:0000259" key="12">
    <source>
        <dbReference type="Pfam" id="PF07730"/>
    </source>
</evidence>
<keyword evidence="10" id="KW-0812">Transmembrane</keyword>
<dbReference type="GO" id="GO:0016301">
    <property type="term" value="F:kinase activity"/>
    <property type="evidence" value="ECO:0007669"/>
    <property type="project" value="UniProtKB-KW"/>
</dbReference>
<evidence type="ECO:0000313" key="14">
    <source>
        <dbReference type="Proteomes" id="UP001364211"/>
    </source>
</evidence>
<keyword evidence="10" id="KW-1133">Transmembrane helix</keyword>
<feature type="transmembrane region" description="Helical" evidence="10">
    <location>
        <begin position="40"/>
        <end position="57"/>
    </location>
</feature>
<keyword evidence="7" id="KW-0067">ATP-binding</keyword>
<gene>
    <name evidence="13" type="ORF">WJX68_01590</name>
</gene>
<dbReference type="Pfam" id="PF02518">
    <property type="entry name" value="HATPase_c"/>
    <property type="match status" value="1"/>
</dbReference>
<keyword evidence="8" id="KW-0902">Two-component regulatory system</keyword>
<proteinExistence type="predicted"/>
<feature type="transmembrane region" description="Helical" evidence="10">
    <location>
        <begin position="278"/>
        <end position="304"/>
    </location>
</feature>
<dbReference type="InterPro" id="IPR011712">
    <property type="entry name" value="Sig_transdc_His_kin_sub3_dim/P"/>
</dbReference>
<feature type="domain" description="Histidine kinase/HSP90-like ATPase" evidence="11">
    <location>
        <begin position="639"/>
        <end position="721"/>
    </location>
</feature>
<feature type="compositionally biased region" description="Low complexity" evidence="9">
    <location>
        <begin position="583"/>
        <end position="593"/>
    </location>
</feature>
<evidence type="ECO:0000256" key="1">
    <source>
        <dbReference type="ARBA" id="ARBA00000085"/>
    </source>
</evidence>
<organism evidence="13 14">
    <name type="scientific">Pseudonocardia spirodelae</name>
    <dbReference type="NCBI Taxonomy" id="3133431"/>
    <lineage>
        <taxon>Bacteria</taxon>
        <taxon>Bacillati</taxon>
        <taxon>Actinomycetota</taxon>
        <taxon>Actinomycetes</taxon>
        <taxon>Pseudonocardiales</taxon>
        <taxon>Pseudonocardiaceae</taxon>
        <taxon>Pseudonocardia</taxon>
    </lineage>
</organism>
<evidence type="ECO:0000256" key="10">
    <source>
        <dbReference type="SAM" id="Phobius"/>
    </source>
</evidence>
<protein>
    <recommendedName>
        <fullName evidence="2">histidine kinase</fullName>
        <ecNumber evidence="2">2.7.13.3</ecNumber>
    </recommendedName>
</protein>
<keyword evidence="6 13" id="KW-0418">Kinase</keyword>
<dbReference type="InterPro" id="IPR050482">
    <property type="entry name" value="Sensor_HK_TwoCompSys"/>
</dbReference>
<dbReference type="Proteomes" id="UP001364211">
    <property type="component" value="Unassembled WGS sequence"/>
</dbReference>
<dbReference type="InterPro" id="IPR003594">
    <property type="entry name" value="HATPase_dom"/>
</dbReference>
<keyword evidence="4" id="KW-0808">Transferase</keyword>
<dbReference type="EMBL" id="JBBJUP010000001">
    <property type="protein sequence ID" value="MEJ8277610.1"/>
    <property type="molecule type" value="Genomic_DNA"/>
</dbReference>